<feature type="transmembrane region" description="Helical" evidence="1">
    <location>
        <begin position="77"/>
        <end position="97"/>
    </location>
</feature>
<dbReference type="OrthoDB" id="2965169at2"/>
<evidence type="ECO:0000313" key="3">
    <source>
        <dbReference type="EMBL" id="THG90655.1"/>
    </source>
</evidence>
<proteinExistence type="predicted"/>
<evidence type="ECO:0000313" key="5">
    <source>
        <dbReference type="Proteomes" id="UP000297014"/>
    </source>
</evidence>
<dbReference type="AlphaFoldDB" id="A0A094WQU0"/>
<dbReference type="Pfam" id="PF24124">
    <property type="entry name" value="YphA"/>
    <property type="match status" value="1"/>
</dbReference>
<dbReference type="eggNOG" id="ENOG5032TN5">
    <property type="taxonomic scope" value="Bacteria"/>
</dbReference>
<keyword evidence="4" id="KW-1185">Reference proteome</keyword>
<dbReference type="EMBL" id="JALP01000127">
    <property type="protein sequence ID" value="THG90655.1"/>
    <property type="molecule type" value="Genomic_DNA"/>
</dbReference>
<reference evidence="2 4" key="1">
    <citation type="journal article" date="2014" name="Genome Announc.">
        <title>Draft Genome Sequence of Bacillus alcalophilus AV1934, a Classic Alkaliphile Isolated from Human Feces in 1934.</title>
        <authorList>
            <person name="Attie O."/>
            <person name="Jayaprakash A."/>
            <person name="Shah H."/>
            <person name="Paulsen I.T."/>
            <person name="Morino M."/>
            <person name="Takahashi Y."/>
            <person name="Narumi I."/>
            <person name="Sachidanandam R."/>
            <person name="Satoh K."/>
            <person name="Ito M."/>
            <person name="Krulwich T.A."/>
        </authorList>
    </citation>
    <scope>NUCLEOTIDE SEQUENCE [LARGE SCALE GENOMIC DNA]</scope>
    <source>
        <strain evidence="2 4">AV1934</strain>
    </source>
</reference>
<comment type="caution">
    <text evidence="2">The sequence shown here is derived from an EMBL/GenBank/DDBJ whole genome shotgun (WGS) entry which is preliminary data.</text>
</comment>
<feature type="transmembrane region" description="Helical" evidence="1">
    <location>
        <begin position="52"/>
        <end position="70"/>
    </location>
</feature>
<keyword evidence="1" id="KW-1133">Transmembrane helix</keyword>
<name>A0A094WQU0_ALKAL</name>
<accession>A0A094WQU0</accession>
<sequence>MEGMYFYWAAWGVWIVLTFFFNKTNQRFWLTVCLLTIVTIMPLQIFWNGFSFRVALIPAFMFICSFLRFYKWPKMIYMLVLSSLLAIAYATFDVFTLFDPVVLFIDQRIYLAAISFIIASFHLGSIKDKAITSIVGMLQGEFLSGFVKHYFFGFAEIGRMLFLDVVTFTICIFACIAFIRYMLSSINQLFLQWRTGKQQQEVLYPSVRATTRARQKLERANNVKVDA</sequence>
<feature type="transmembrane region" description="Helical" evidence="1">
    <location>
        <begin position="28"/>
        <end position="46"/>
    </location>
</feature>
<reference evidence="3 5" key="2">
    <citation type="submission" date="2014-01" db="EMBL/GenBank/DDBJ databases">
        <title>Draft genome sequencing of Bacillus alcalophilus CGMCC 1.3604.</title>
        <authorList>
            <person name="Yang J."/>
            <person name="Diao L."/>
            <person name="Yang S."/>
        </authorList>
    </citation>
    <scope>NUCLEOTIDE SEQUENCE [LARGE SCALE GENOMIC DNA]</scope>
    <source>
        <strain evidence="3 5">CGMCC 1.3604</strain>
    </source>
</reference>
<dbReference type="Proteomes" id="UP000297014">
    <property type="component" value="Unassembled WGS sequence"/>
</dbReference>
<feature type="transmembrane region" description="Helical" evidence="1">
    <location>
        <begin position="161"/>
        <end position="183"/>
    </location>
</feature>
<evidence type="ECO:0000313" key="2">
    <source>
        <dbReference type="EMBL" id="KGA99161.1"/>
    </source>
</evidence>
<feature type="transmembrane region" description="Helical" evidence="1">
    <location>
        <begin position="109"/>
        <end position="126"/>
    </location>
</feature>
<protein>
    <submittedName>
        <fullName evidence="2">Uncharacterized protein</fullName>
    </submittedName>
</protein>
<dbReference type="Proteomes" id="UP000002754">
    <property type="component" value="Unassembled WGS sequence"/>
</dbReference>
<dbReference type="PIRSF" id="PIRSF036710">
    <property type="entry name" value="YphA_Bacsu"/>
    <property type="match status" value="1"/>
</dbReference>
<evidence type="ECO:0000313" key="4">
    <source>
        <dbReference type="Proteomes" id="UP000002754"/>
    </source>
</evidence>
<keyword evidence="1" id="KW-0812">Transmembrane</keyword>
<feature type="transmembrane region" description="Helical" evidence="1">
    <location>
        <begin position="138"/>
        <end position="155"/>
    </location>
</feature>
<dbReference type="RefSeq" id="WP_003324831.1">
    <property type="nucleotide sequence ID" value="NZ_ALPT02000001.1"/>
</dbReference>
<keyword evidence="1" id="KW-0472">Membrane</keyword>
<dbReference type="EMBL" id="ALPT02000001">
    <property type="protein sequence ID" value="KGA99161.1"/>
    <property type="molecule type" value="Genomic_DNA"/>
</dbReference>
<evidence type="ECO:0000256" key="1">
    <source>
        <dbReference type="SAM" id="Phobius"/>
    </source>
</evidence>
<organism evidence="2 4">
    <name type="scientific">Alkalihalobacillus alcalophilus ATCC 27647 = CGMCC 1.3604</name>
    <dbReference type="NCBI Taxonomy" id="1218173"/>
    <lineage>
        <taxon>Bacteria</taxon>
        <taxon>Bacillati</taxon>
        <taxon>Bacillota</taxon>
        <taxon>Bacilli</taxon>
        <taxon>Bacillales</taxon>
        <taxon>Bacillaceae</taxon>
        <taxon>Alkalihalobacillus</taxon>
    </lineage>
</organism>
<dbReference type="InterPro" id="IPR014617">
    <property type="entry name" value="YphA_Bacsu"/>
</dbReference>
<feature type="transmembrane region" description="Helical" evidence="1">
    <location>
        <begin position="6"/>
        <end position="21"/>
    </location>
</feature>
<gene>
    <name evidence="3" type="ORF">AJ85_09580</name>
    <name evidence="2" type="ORF">BALCAV_0200455</name>
</gene>